<accession>A0A0F9KQD3</accession>
<evidence type="ECO:0000313" key="1">
    <source>
        <dbReference type="EMBL" id="KKM76966.1"/>
    </source>
</evidence>
<name>A0A0F9KQD3_9ZZZZ</name>
<proteinExistence type="predicted"/>
<reference evidence="1" key="1">
    <citation type="journal article" date="2015" name="Nature">
        <title>Complex archaea that bridge the gap between prokaryotes and eukaryotes.</title>
        <authorList>
            <person name="Spang A."/>
            <person name="Saw J.H."/>
            <person name="Jorgensen S.L."/>
            <person name="Zaremba-Niedzwiedzka K."/>
            <person name="Martijn J."/>
            <person name="Lind A.E."/>
            <person name="van Eijk R."/>
            <person name="Schleper C."/>
            <person name="Guy L."/>
            <person name="Ettema T.J."/>
        </authorList>
    </citation>
    <scope>NUCLEOTIDE SEQUENCE</scope>
</reference>
<gene>
    <name evidence="1" type="ORF">LCGC14_1374750</name>
</gene>
<protein>
    <submittedName>
        <fullName evidence="1">Uncharacterized protein</fullName>
    </submittedName>
</protein>
<comment type="caution">
    <text evidence="1">The sequence shown here is derived from an EMBL/GenBank/DDBJ whole genome shotgun (WGS) entry which is preliminary data.</text>
</comment>
<dbReference type="AlphaFoldDB" id="A0A0F9KQD3"/>
<organism evidence="1">
    <name type="scientific">marine sediment metagenome</name>
    <dbReference type="NCBI Taxonomy" id="412755"/>
    <lineage>
        <taxon>unclassified sequences</taxon>
        <taxon>metagenomes</taxon>
        <taxon>ecological metagenomes</taxon>
    </lineage>
</organism>
<sequence length="33" mass="3613">MSFKANTIQELEALYYGVGADNILKQDAPVLSI</sequence>
<dbReference type="EMBL" id="LAZR01008717">
    <property type="protein sequence ID" value="KKM76966.1"/>
    <property type="molecule type" value="Genomic_DNA"/>
</dbReference>